<dbReference type="HOGENOM" id="CLU_1574956_0_0_2"/>
<evidence type="ECO:0000313" key="1">
    <source>
        <dbReference type="EMBL" id="EHP70420.1"/>
    </source>
</evidence>
<dbReference type="SUPFAM" id="SSF101424">
    <property type="entry name" value="Hypothetical protein ST1625"/>
    <property type="match status" value="1"/>
</dbReference>
<dbReference type="AlphaFoldDB" id="H2C2E9"/>
<dbReference type="eggNOG" id="arCOG05998">
    <property type="taxonomic scope" value="Archaea"/>
</dbReference>
<accession>H2C2E9</accession>
<reference evidence="1 2" key="1">
    <citation type="submission" date="2012-01" db="EMBL/GenBank/DDBJ databases">
        <title>Improved High-Quality Draft sequence of Metallosphaera yellowstonensis MK1.</title>
        <authorList>
            <consortium name="US DOE Joint Genome Institute"/>
            <person name="Lucas S."/>
            <person name="Han J."/>
            <person name="Cheng J.-F."/>
            <person name="Goodwin L."/>
            <person name="Pitluck S."/>
            <person name="Peters L."/>
            <person name="Teshima H."/>
            <person name="Detter J.C."/>
            <person name="Han C."/>
            <person name="Tapia R."/>
            <person name="Land M."/>
            <person name="Hauser L."/>
            <person name="Kyrpides N."/>
            <person name="Kozubal M."/>
            <person name="Macur R.E."/>
            <person name="Jay Z."/>
            <person name="Inskeep W."/>
            <person name="Woyke T."/>
        </authorList>
    </citation>
    <scope>NUCLEOTIDE SEQUENCE [LARGE SCALE GENOMIC DNA]</scope>
    <source>
        <strain evidence="1 2">MK1</strain>
    </source>
</reference>
<dbReference type="InterPro" id="IPR036321">
    <property type="entry name" value="ST1625"/>
</dbReference>
<dbReference type="Proteomes" id="UP000003980">
    <property type="component" value="Unassembled WGS sequence"/>
</dbReference>
<dbReference type="STRING" id="671065.MetMK1DRAFT_00009220"/>
<dbReference type="EMBL" id="JH597761">
    <property type="protein sequence ID" value="EHP70420.1"/>
    <property type="molecule type" value="Genomic_DNA"/>
</dbReference>
<dbReference type="Pfam" id="PF09205">
    <property type="entry name" value="DUF1955"/>
    <property type="match status" value="1"/>
</dbReference>
<dbReference type="InterPro" id="IPR015288">
    <property type="entry name" value="DUF1955"/>
</dbReference>
<proteinExistence type="predicted"/>
<dbReference type="Gene3D" id="1.25.40.350">
    <property type="match status" value="1"/>
</dbReference>
<gene>
    <name evidence="1" type="ORF">MetMK1DRAFT_00009220</name>
</gene>
<organism evidence="1 2">
    <name type="scientific">Metallosphaera yellowstonensis MK1</name>
    <dbReference type="NCBI Taxonomy" id="671065"/>
    <lineage>
        <taxon>Archaea</taxon>
        <taxon>Thermoproteota</taxon>
        <taxon>Thermoprotei</taxon>
        <taxon>Sulfolobales</taxon>
        <taxon>Sulfolobaceae</taxon>
        <taxon>Metallosphaera</taxon>
    </lineage>
</organism>
<name>H2C2E9_9CREN</name>
<protein>
    <submittedName>
        <fullName evidence="1">Uncharacterized protein</fullName>
    </submittedName>
</protein>
<keyword evidence="2" id="KW-1185">Reference proteome</keyword>
<evidence type="ECO:0000313" key="2">
    <source>
        <dbReference type="Proteomes" id="UP000003980"/>
    </source>
</evidence>
<dbReference type="OrthoDB" id="36528at2157"/>
<dbReference type="RefSeq" id="WP_009071159.1">
    <property type="nucleotide sequence ID" value="NZ_JH597761.1"/>
</dbReference>
<sequence length="169" mass="18969">MTKENRELQKSLMEAKERIVNGDVKQGTELIGKVVNSSNIREANWVICNIIDAAECKYVVETLESIGKIFDITTCGNLKRVITCHAMRGVLNEYVDIALGALVKRRREDLLDRLAQELMNADPKFLVKLASAYGELGNTRKQGDLLRVACEKGLTEACRNINQVYPRLS</sequence>